<dbReference type="InterPro" id="IPR036108">
    <property type="entry name" value="4pyrrol_syn_uPrphyn_synt_sf"/>
</dbReference>
<feature type="domain" description="Tetrapyrrole biosynthesis uroporphyrinogen III synthase" evidence="2">
    <location>
        <begin position="96"/>
        <end position="340"/>
    </location>
</feature>
<proteinExistence type="predicted"/>
<evidence type="ECO:0000259" key="2">
    <source>
        <dbReference type="Pfam" id="PF02602"/>
    </source>
</evidence>
<dbReference type="GO" id="GO:0006780">
    <property type="term" value="P:uroporphyrinogen III biosynthetic process"/>
    <property type="evidence" value="ECO:0007669"/>
    <property type="project" value="InterPro"/>
</dbReference>
<feature type="compositionally biased region" description="Polar residues" evidence="1">
    <location>
        <begin position="76"/>
        <end position="85"/>
    </location>
</feature>
<dbReference type="OrthoDB" id="5595751at2759"/>
<dbReference type="Pfam" id="PF02602">
    <property type="entry name" value="HEM4"/>
    <property type="match status" value="1"/>
</dbReference>
<dbReference type="EMBL" id="ML179187">
    <property type="protein sequence ID" value="THU95980.1"/>
    <property type="molecule type" value="Genomic_DNA"/>
</dbReference>
<name>A0A4S8M227_DENBC</name>
<dbReference type="GO" id="GO:0005829">
    <property type="term" value="C:cytosol"/>
    <property type="evidence" value="ECO:0007669"/>
    <property type="project" value="TreeGrafter"/>
</dbReference>
<dbReference type="InterPro" id="IPR039793">
    <property type="entry name" value="UROS/Hem4"/>
</dbReference>
<dbReference type="InterPro" id="IPR003754">
    <property type="entry name" value="4pyrrol_synth_uPrphyn_synth"/>
</dbReference>
<evidence type="ECO:0000313" key="4">
    <source>
        <dbReference type="Proteomes" id="UP000297245"/>
    </source>
</evidence>
<keyword evidence="4" id="KW-1185">Reference proteome</keyword>
<dbReference type="CDD" id="cd06578">
    <property type="entry name" value="HemD"/>
    <property type="match status" value="1"/>
</dbReference>
<protein>
    <submittedName>
        <fullName evidence="3">Tetrapyrrole biosynthesis, uroporphyrinogen III synthase</fullName>
    </submittedName>
</protein>
<organism evidence="3 4">
    <name type="scientific">Dendrothele bispora (strain CBS 962.96)</name>
    <dbReference type="NCBI Taxonomy" id="1314807"/>
    <lineage>
        <taxon>Eukaryota</taxon>
        <taxon>Fungi</taxon>
        <taxon>Dikarya</taxon>
        <taxon>Basidiomycota</taxon>
        <taxon>Agaricomycotina</taxon>
        <taxon>Agaricomycetes</taxon>
        <taxon>Agaricomycetidae</taxon>
        <taxon>Agaricales</taxon>
        <taxon>Agaricales incertae sedis</taxon>
        <taxon>Dendrothele</taxon>
    </lineage>
</organism>
<feature type="region of interest" description="Disordered" evidence="1">
    <location>
        <begin position="67"/>
        <end position="110"/>
    </location>
</feature>
<sequence length="347" mass="38326">MASNNNNNNNSFNPTNVLLLRAPDDPENPSSDKYLSAFANTRWNAVCVPVLETALVNLEELSEVMSELVREEDDQASQTTNNSSFDPYPEEENSTSSLNNDNENSNSNKIDGIIMTSSRACDAWSLVVDQLSSSASTPTPIQLPFYVIGTSTRNALLQIYFSHSSSPYSPDPSLILGADEAGNAEELARFIIRQQPRPRKLLYLTGDKNREVLPGMLGSEGIGLRKLQVYGTKGCLSFKDDLALTLDRWPHHHGRRHEEGEEGEGKEGEKEAAEEEGWWITFFAPSSASFVLPFLQSEKRVWNKNKRIVAIGKTTSAHLKEELGLEVDAVATKPSPEGLLDALQSAR</sequence>
<dbReference type="SUPFAM" id="SSF69618">
    <property type="entry name" value="HemD-like"/>
    <property type="match status" value="1"/>
</dbReference>
<gene>
    <name evidence="3" type="ORF">K435DRAFT_110279</name>
</gene>
<dbReference type="Gene3D" id="3.40.50.10090">
    <property type="match status" value="2"/>
</dbReference>
<dbReference type="AlphaFoldDB" id="A0A4S8M227"/>
<dbReference type="GO" id="GO:0004852">
    <property type="term" value="F:uroporphyrinogen-III synthase activity"/>
    <property type="evidence" value="ECO:0007669"/>
    <property type="project" value="InterPro"/>
</dbReference>
<dbReference type="PANTHER" id="PTHR12390:SF0">
    <property type="entry name" value="UROPORPHYRINOGEN-III SYNTHASE"/>
    <property type="match status" value="1"/>
</dbReference>
<feature type="region of interest" description="Disordered" evidence="1">
    <location>
        <begin position="1"/>
        <end position="30"/>
    </location>
</feature>
<dbReference type="GO" id="GO:0006782">
    <property type="term" value="P:protoporphyrinogen IX biosynthetic process"/>
    <property type="evidence" value="ECO:0007669"/>
    <property type="project" value="UniProtKB-UniPathway"/>
</dbReference>
<accession>A0A4S8M227</accession>
<evidence type="ECO:0000256" key="1">
    <source>
        <dbReference type="SAM" id="MobiDB-lite"/>
    </source>
</evidence>
<dbReference type="UniPathway" id="UPA00251">
    <property type="reaction ID" value="UER00320"/>
</dbReference>
<dbReference type="PANTHER" id="PTHR12390">
    <property type="entry name" value="UROPORPHYRINOGEN III SYNTHASE"/>
    <property type="match status" value="1"/>
</dbReference>
<feature type="compositionally biased region" description="Low complexity" evidence="1">
    <location>
        <begin position="1"/>
        <end position="10"/>
    </location>
</feature>
<feature type="compositionally biased region" description="Low complexity" evidence="1">
    <location>
        <begin position="94"/>
        <end position="108"/>
    </location>
</feature>
<evidence type="ECO:0000313" key="3">
    <source>
        <dbReference type="EMBL" id="THU95980.1"/>
    </source>
</evidence>
<reference evidence="3 4" key="1">
    <citation type="journal article" date="2019" name="Nat. Ecol. Evol.">
        <title>Megaphylogeny resolves global patterns of mushroom evolution.</title>
        <authorList>
            <person name="Varga T."/>
            <person name="Krizsan K."/>
            <person name="Foldi C."/>
            <person name="Dima B."/>
            <person name="Sanchez-Garcia M."/>
            <person name="Sanchez-Ramirez S."/>
            <person name="Szollosi G.J."/>
            <person name="Szarkandi J.G."/>
            <person name="Papp V."/>
            <person name="Albert L."/>
            <person name="Andreopoulos W."/>
            <person name="Angelini C."/>
            <person name="Antonin V."/>
            <person name="Barry K.W."/>
            <person name="Bougher N.L."/>
            <person name="Buchanan P."/>
            <person name="Buyck B."/>
            <person name="Bense V."/>
            <person name="Catcheside P."/>
            <person name="Chovatia M."/>
            <person name="Cooper J."/>
            <person name="Damon W."/>
            <person name="Desjardin D."/>
            <person name="Finy P."/>
            <person name="Geml J."/>
            <person name="Haridas S."/>
            <person name="Hughes K."/>
            <person name="Justo A."/>
            <person name="Karasinski D."/>
            <person name="Kautmanova I."/>
            <person name="Kiss B."/>
            <person name="Kocsube S."/>
            <person name="Kotiranta H."/>
            <person name="LaButti K.M."/>
            <person name="Lechner B.E."/>
            <person name="Liimatainen K."/>
            <person name="Lipzen A."/>
            <person name="Lukacs Z."/>
            <person name="Mihaltcheva S."/>
            <person name="Morgado L.N."/>
            <person name="Niskanen T."/>
            <person name="Noordeloos M.E."/>
            <person name="Ohm R.A."/>
            <person name="Ortiz-Santana B."/>
            <person name="Ovrebo C."/>
            <person name="Racz N."/>
            <person name="Riley R."/>
            <person name="Savchenko A."/>
            <person name="Shiryaev A."/>
            <person name="Soop K."/>
            <person name="Spirin V."/>
            <person name="Szebenyi C."/>
            <person name="Tomsovsky M."/>
            <person name="Tulloss R.E."/>
            <person name="Uehling J."/>
            <person name="Grigoriev I.V."/>
            <person name="Vagvolgyi C."/>
            <person name="Papp T."/>
            <person name="Martin F.M."/>
            <person name="Miettinen O."/>
            <person name="Hibbett D.S."/>
            <person name="Nagy L.G."/>
        </authorList>
    </citation>
    <scope>NUCLEOTIDE SEQUENCE [LARGE SCALE GENOMIC DNA]</scope>
    <source>
        <strain evidence="3 4">CBS 962.96</strain>
    </source>
</reference>
<dbReference type="Proteomes" id="UP000297245">
    <property type="component" value="Unassembled WGS sequence"/>
</dbReference>